<evidence type="ECO:0000313" key="2">
    <source>
        <dbReference type="EMBL" id="KAK9094172.1"/>
    </source>
</evidence>
<accession>A0AAP0ENV0</accession>
<dbReference type="EMBL" id="JBBNAG010000011">
    <property type="protein sequence ID" value="KAK9094172.1"/>
    <property type="molecule type" value="Genomic_DNA"/>
</dbReference>
<dbReference type="Proteomes" id="UP001419268">
    <property type="component" value="Unassembled WGS sequence"/>
</dbReference>
<evidence type="ECO:0000256" key="1">
    <source>
        <dbReference type="SAM" id="MobiDB-lite"/>
    </source>
</evidence>
<gene>
    <name evidence="2" type="ORF">Scep_025641</name>
</gene>
<sequence>MIPETQSRRSRSRRPAAAEESGRKQEWRRRGGPNQCSEVCGGDQSGKGDGASSICATAGSPSCAALAEPSNGGAGPKQWRRRIEQQWRRRTEQRCRRSEQRLGRVHAEASKGCSASCAARRSGSRRRGAAEPTDLEKEEATTTDLE</sequence>
<evidence type="ECO:0000313" key="3">
    <source>
        <dbReference type="Proteomes" id="UP001419268"/>
    </source>
</evidence>
<organism evidence="2 3">
    <name type="scientific">Stephania cephalantha</name>
    <dbReference type="NCBI Taxonomy" id="152367"/>
    <lineage>
        <taxon>Eukaryota</taxon>
        <taxon>Viridiplantae</taxon>
        <taxon>Streptophyta</taxon>
        <taxon>Embryophyta</taxon>
        <taxon>Tracheophyta</taxon>
        <taxon>Spermatophyta</taxon>
        <taxon>Magnoliopsida</taxon>
        <taxon>Ranunculales</taxon>
        <taxon>Menispermaceae</taxon>
        <taxon>Menispermoideae</taxon>
        <taxon>Cissampelideae</taxon>
        <taxon>Stephania</taxon>
    </lineage>
</organism>
<feature type="compositionally biased region" description="Basic and acidic residues" evidence="1">
    <location>
        <begin position="16"/>
        <end position="29"/>
    </location>
</feature>
<feature type="region of interest" description="Disordered" evidence="1">
    <location>
        <begin position="109"/>
        <end position="146"/>
    </location>
</feature>
<proteinExistence type="predicted"/>
<protein>
    <submittedName>
        <fullName evidence="2">Uncharacterized protein</fullName>
    </submittedName>
</protein>
<feature type="region of interest" description="Disordered" evidence="1">
    <location>
        <begin position="1"/>
        <end position="80"/>
    </location>
</feature>
<feature type="compositionally biased region" description="Low complexity" evidence="1">
    <location>
        <begin position="110"/>
        <end position="121"/>
    </location>
</feature>
<dbReference type="AlphaFoldDB" id="A0AAP0ENV0"/>
<reference evidence="2 3" key="1">
    <citation type="submission" date="2024-01" db="EMBL/GenBank/DDBJ databases">
        <title>Genome assemblies of Stephania.</title>
        <authorList>
            <person name="Yang L."/>
        </authorList>
    </citation>
    <scope>NUCLEOTIDE SEQUENCE [LARGE SCALE GENOMIC DNA]</scope>
    <source>
        <strain evidence="2">JXDWG</strain>
        <tissue evidence="2">Leaf</tissue>
    </source>
</reference>
<name>A0AAP0ENV0_9MAGN</name>
<comment type="caution">
    <text evidence="2">The sequence shown here is derived from an EMBL/GenBank/DDBJ whole genome shotgun (WGS) entry which is preliminary data.</text>
</comment>
<keyword evidence="3" id="KW-1185">Reference proteome</keyword>